<evidence type="ECO:0000256" key="3">
    <source>
        <dbReference type="ARBA" id="ARBA00004286"/>
    </source>
</evidence>
<protein>
    <recommendedName>
        <fullName evidence="9">Histone H2A</fullName>
    </recommendedName>
</protein>
<keyword evidence="9" id="KW-0238">DNA-binding</keyword>
<evidence type="ECO:0000313" key="13">
    <source>
        <dbReference type="Proteomes" id="UP000299102"/>
    </source>
</evidence>
<comment type="subcellular location">
    <subcellularLocation>
        <location evidence="3">Chromosome</location>
    </subcellularLocation>
    <subcellularLocation>
        <location evidence="2 9">Nucleus</location>
    </subcellularLocation>
</comment>
<dbReference type="PRINTS" id="PR00620">
    <property type="entry name" value="HISTONEH2A"/>
</dbReference>
<dbReference type="GO" id="GO:0005634">
    <property type="term" value="C:nucleus"/>
    <property type="evidence" value="ECO:0007669"/>
    <property type="project" value="UniProtKB-SubCell"/>
</dbReference>
<evidence type="ECO:0000256" key="5">
    <source>
        <dbReference type="ARBA" id="ARBA00022454"/>
    </source>
</evidence>
<dbReference type="Gene3D" id="1.10.20.10">
    <property type="entry name" value="Histone, subunit A"/>
    <property type="match status" value="1"/>
</dbReference>
<dbReference type="CDD" id="cd00074">
    <property type="entry name" value="HFD_H2A"/>
    <property type="match status" value="1"/>
</dbReference>
<comment type="similarity">
    <text evidence="4 9">Belongs to the histone H2A family.</text>
</comment>
<reference evidence="12 13" key="1">
    <citation type="journal article" date="2019" name="Commun. Biol.">
        <title>The bagworm genome reveals a unique fibroin gene that provides high tensile strength.</title>
        <authorList>
            <person name="Kono N."/>
            <person name="Nakamura H."/>
            <person name="Ohtoshi R."/>
            <person name="Tomita M."/>
            <person name="Numata K."/>
            <person name="Arakawa K."/>
        </authorList>
    </citation>
    <scope>NUCLEOTIDE SEQUENCE [LARGE SCALE GENOMIC DNA]</scope>
</reference>
<keyword evidence="7 9" id="KW-0539">Nucleus</keyword>
<dbReference type="STRING" id="151549.A0A4C1XQS6"/>
<comment type="subunit">
    <text evidence="9">The nucleosome is a histone octamer containing two molecules each of H2A, H2B, H3 and H4 assembled in one H3-H4 heterotetramer and two H2A-H2B heterodimers. The octamer wraps approximately 147 bp of DNA.</text>
</comment>
<evidence type="ECO:0000313" key="12">
    <source>
        <dbReference type="EMBL" id="GBP64555.1"/>
    </source>
</evidence>
<feature type="domain" description="Core Histone H2A/H2B/H3" evidence="10">
    <location>
        <begin position="10"/>
        <end position="86"/>
    </location>
</feature>
<dbReference type="AlphaFoldDB" id="A0A4C1XQS6"/>
<feature type="domain" description="Histone H2A C-terminal" evidence="11">
    <location>
        <begin position="89"/>
        <end position="122"/>
    </location>
</feature>
<dbReference type="SUPFAM" id="SSF47113">
    <property type="entry name" value="Histone-fold"/>
    <property type="match status" value="1"/>
</dbReference>
<comment type="function">
    <text evidence="1">Core component of nucleosome. Nucleosomes wrap and compact DNA into chromatin, limiting DNA accessibility to the cellular machineries which require DNA as a template. Histones thereby play a central role in transcription regulation, DNA repair, DNA replication and chromosomal stability. DNA accessibility is regulated via a complex set of post-translational modifications of histones, also called histone code, and nucleosome remodeling.</text>
</comment>
<dbReference type="Proteomes" id="UP000299102">
    <property type="component" value="Unassembled WGS sequence"/>
</dbReference>
<dbReference type="GO" id="GO:0046982">
    <property type="term" value="F:protein heterodimerization activity"/>
    <property type="evidence" value="ECO:0007669"/>
    <property type="project" value="InterPro"/>
</dbReference>
<dbReference type="SMART" id="SM00414">
    <property type="entry name" value="H2A"/>
    <property type="match status" value="1"/>
</dbReference>
<evidence type="ECO:0000256" key="6">
    <source>
        <dbReference type="ARBA" id="ARBA00022499"/>
    </source>
</evidence>
<dbReference type="PANTHER" id="PTHR23430">
    <property type="entry name" value="HISTONE H2A"/>
    <property type="match status" value="1"/>
</dbReference>
<keyword evidence="6" id="KW-1017">Isopeptide bond</keyword>
<evidence type="ECO:0000256" key="9">
    <source>
        <dbReference type="RuleBase" id="RU003767"/>
    </source>
</evidence>
<organism evidence="12 13">
    <name type="scientific">Eumeta variegata</name>
    <name type="common">Bagworm moth</name>
    <name type="synonym">Eumeta japonica</name>
    <dbReference type="NCBI Taxonomy" id="151549"/>
    <lineage>
        <taxon>Eukaryota</taxon>
        <taxon>Metazoa</taxon>
        <taxon>Ecdysozoa</taxon>
        <taxon>Arthropoda</taxon>
        <taxon>Hexapoda</taxon>
        <taxon>Insecta</taxon>
        <taxon>Pterygota</taxon>
        <taxon>Neoptera</taxon>
        <taxon>Endopterygota</taxon>
        <taxon>Lepidoptera</taxon>
        <taxon>Glossata</taxon>
        <taxon>Ditrysia</taxon>
        <taxon>Tineoidea</taxon>
        <taxon>Psychidae</taxon>
        <taxon>Oiketicinae</taxon>
        <taxon>Eumeta</taxon>
    </lineage>
</organism>
<evidence type="ECO:0000256" key="1">
    <source>
        <dbReference type="ARBA" id="ARBA00002001"/>
    </source>
</evidence>
<dbReference type="Pfam" id="PF16211">
    <property type="entry name" value="Histone_H2A_C"/>
    <property type="match status" value="1"/>
</dbReference>
<dbReference type="FunFam" id="1.10.20.10:FF:000103">
    <property type="entry name" value="Histone H2A type 1"/>
    <property type="match status" value="1"/>
</dbReference>
<dbReference type="InterPro" id="IPR002119">
    <property type="entry name" value="Histone_H2A"/>
</dbReference>
<sequence length="131" mass="14194">MSARGTGGKSKKKTVSSRVGLNFPVGRVHRILKKGNYANRIGTGAAVYLTAVLEYLAAEVLELSGSAARQNHKSRITPRHTLLAIQNDEELKKLMEGVTISQGGVLPHIESVLLPKKTANKQEKNSGSQEY</sequence>
<gene>
    <name evidence="12" type="ORF">EVAR_89601_1</name>
</gene>
<evidence type="ECO:0000256" key="4">
    <source>
        <dbReference type="ARBA" id="ARBA00010691"/>
    </source>
</evidence>
<comment type="caution">
    <text evidence="12">The sequence shown here is derived from an EMBL/GenBank/DDBJ whole genome shotgun (WGS) entry which is preliminary data.</text>
</comment>
<evidence type="ECO:0000259" key="11">
    <source>
        <dbReference type="Pfam" id="PF16211"/>
    </source>
</evidence>
<evidence type="ECO:0000256" key="8">
    <source>
        <dbReference type="ARBA" id="ARBA00023269"/>
    </source>
</evidence>
<evidence type="ECO:0000256" key="7">
    <source>
        <dbReference type="ARBA" id="ARBA00023242"/>
    </source>
</evidence>
<dbReference type="GO" id="GO:0000786">
    <property type="term" value="C:nucleosome"/>
    <property type="evidence" value="ECO:0007669"/>
    <property type="project" value="UniProtKB-KW"/>
</dbReference>
<name>A0A4C1XQS6_EUMVA</name>
<dbReference type="Pfam" id="PF00125">
    <property type="entry name" value="Histone"/>
    <property type="match status" value="1"/>
</dbReference>
<accession>A0A4C1XQS6</accession>
<keyword evidence="13" id="KW-1185">Reference proteome</keyword>
<keyword evidence="8 9" id="KW-0544">Nucleosome core</keyword>
<proteinExistence type="inferred from homology"/>
<dbReference type="InterPro" id="IPR009072">
    <property type="entry name" value="Histone-fold"/>
</dbReference>
<evidence type="ECO:0000256" key="2">
    <source>
        <dbReference type="ARBA" id="ARBA00004123"/>
    </source>
</evidence>
<dbReference type="EMBL" id="BGZK01000901">
    <property type="protein sequence ID" value="GBP64555.1"/>
    <property type="molecule type" value="Genomic_DNA"/>
</dbReference>
<dbReference type="GO" id="GO:0030527">
    <property type="term" value="F:structural constituent of chromatin"/>
    <property type="evidence" value="ECO:0007669"/>
    <property type="project" value="InterPro"/>
</dbReference>
<evidence type="ECO:0000259" key="10">
    <source>
        <dbReference type="Pfam" id="PF00125"/>
    </source>
</evidence>
<dbReference type="OrthoDB" id="9799930at2759"/>
<dbReference type="InterPro" id="IPR007125">
    <property type="entry name" value="H2A/H2B/H3"/>
</dbReference>
<keyword evidence="5 9" id="KW-0158">Chromosome</keyword>
<dbReference type="GO" id="GO:0003677">
    <property type="term" value="F:DNA binding"/>
    <property type="evidence" value="ECO:0007669"/>
    <property type="project" value="UniProtKB-KW"/>
</dbReference>
<dbReference type="InterPro" id="IPR032454">
    <property type="entry name" value="Histone_H2A_C"/>
</dbReference>